<dbReference type="EMBL" id="QWGB01000005">
    <property type="protein sequence ID" value="RIJ23694.1"/>
    <property type="molecule type" value="Genomic_DNA"/>
</dbReference>
<keyword evidence="2" id="KW-0547">Nucleotide-binding</keyword>
<reference evidence="8 9" key="1">
    <citation type="submission" date="2018-08" db="EMBL/GenBank/DDBJ databases">
        <title>Henriciella mobilis sp. nov., isolated from seawater.</title>
        <authorList>
            <person name="Cheng H."/>
            <person name="Wu Y.-H."/>
            <person name="Xu X.-W."/>
            <person name="Guo L.-L."/>
        </authorList>
    </citation>
    <scope>NUCLEOTIDE SEQUENCE [LARGE SCALE GENOMIC DNA]</scope>
    <source>
        <strain evidence="8 9">CCUG66934</strain>
    </source>
</reference>
<dbReference type="PROSITE" id="PS00152">
    <property type="entry name" value="ATPASE_ALPHA_BETA"/>
    <property type="match status" value="1"/>
</dbReference>
<evidence type="ECO:0000256" key="2">
    <source>
        <dbReference type="ARBA" id="ARBA00022741"/>
    </source>
</evidence>
<dbReference type="GO" id="GO:0030257">
    <property type="term" value="C:type III protein secretion system complex"/>
    <property type="evidence" value="ECO:0007669"/>
    <property type="project" value="InterPro"/>
</dbReference>
<evidence type="ECO:0000256" key="3">
    <source>
        <dbReference type="ARBA" id="ARBA00022840"/>
    </source>
</evidence>
<evidence type="ECO:0000259" key="7">
    <source>
        <dbReference type="SMART" id="SM00382"/>
    </source>
</evidence>
<gene>
    <name evidence="8" type="ORF">D1224_05385</name>
</gene>
<name>A0A399QZP9_9PROT</name>
<dbReference type="PANTHER" id="PTHR15184">
    <property type="entry name" value="ATP SYNTHASE"/>
    <property type="match status" value="1"/>
</dbReference>
<evidence type="ECO:0000313" key="8">
    <source>
        <dbReference type="EMBL" id="RIJ23694.1"/>
    </source>
</evidence>
<dbReference type="GO" id="GO:0008564">
    <property type="term" value="F:protein-exporting ATPase activity"/>
    <property type="evidence" value="ECO:0007669"/>
    <property type="project" value="UniProtKB-EC"/>
</dbReference>
<organism evidence="8 9">
    <name type="scientific">Henriciella barbarensis</name>
    <dbReference type="NCBI Taxonomy" id="86342"/>
    <lineage>
        <taxon>Bacteria</taxon>
        <taxon>Pseudomonadati</taxon>
        <taxon>Pseudomonadota</taxon>
        <taxon>Alphaproteobacteria</taxon>
        <taxon>Hyphomonadales</taxon>
        <taxon>Hyphomonadaceae</taxon>
        <taxon>Henriciella</taxon>
    </lineage>
</organism>
<dbReference type="SMART" id="SM00382">
    <property type="entry name" value="AAA"/>
    <property type="match status" value="1"/>
</dbReference>
<dbReference type="GO" id="GO:0016887">
    <property type="term" value="F:ATP hydrolysis activity"/>
    <property type="evidence" value="ECO:0007669"/>
    <property type="project" value="InterPro"/>
</dbReference>
<comment type="catalytic activity">
    <reaction evidence="6">
        <text>ATP + H2O + cellular proteinSide 1 = ADP + phosphate + cellular proteinSide 2.</text>
        <dbReference type="EC" id="7.4.2.8"/>
    </reaction>
</comment>
<proteinExistence type="predicted"/>
<dbReference type="InterPro" id="IPR003593">
    <property type="entry name" value="AAA+_ATPase"/>
</dbReference>
<dbReference type="InterPro" id="IPR000194">
    <property type="entry name" value="ATPase_F1/V1/A1_a/bsu_nucl-bd"/>
</dbReference>
<protein>
    <submittedName>
        <fullName evidence="8">FliI/YscN family ATPase</fullName>
    </submittedName>
</protein>
<dbReference type="SUPFAM" id="SSF52540">
    <property type="entry name" value="P-loop containing nucleoside triphosphate hydrolases"/>
    <property type="match status" value="1"/>
</dbReference>
<evidence type="ECO:0000256" key="1">
    <source>
        <dbReference type="ARBA" id="ARBA00022448"/>
    </source>
</evidence>
<dbReference type="GO" id="GO:0030254">
    <property type="term" value="P:protein secretion by the type III secretion system"/>
    <property type="evidence" value="ECO:0007669"/>
    <property type="project" value="InterPro"/>
</dbReference>
<keyword evidence="4" id="KW-0653">Protein transport</keyword>
<dbReference type="InterPro" id="IPR020003">
    <property type="entry name" value="ATPase_a/bsu_AS"/>
</dbReference>
<dbReference type="GO" id="GO:0046933">
    <property type="term" value="F:proton-transporting ATP synthase activity, rotational mechanism"/>
    <property type="evidence" value="ECO:0007669"/>
    <property type="project" value="TreeGrafter"/>
</dbReference>
<keyword evidence="1" id="KW-0813">Transport</keyword>
<dbReference type="GO" id="GO:0005524">
    <property type="term" value="F:ATP binding"/>
    <property type="evidence" value="ECO:0007669"/>
    <property type="project" value="UniProtKB-KW"/>
</dbReference>
<dbReference type="InterPro" id="IPR050053">
    <property type="entry name" value="ATPase_alpha/beta_chains"/>
</dbReference>
<sequence length="455" mass="48853">MQQARAQTHELVRIWGRVSDVSPGNVGITGVSAHAGLGNEVEIQTQGGVAVRGEILNITEERVTALLFDESDEVRIGDRAYIDREASVSPGDHWIGRIVNYRGEIVDTENGSPETLPSSLMRKKLVSKAPPSHVRKALGPRLNTGLMITDTAIPLCQGQRLGLFAGSGVGKSTLLGALANGVQADRIVIALIGERSRELNEFAKVTLPAEARAKSVIVTATASEPPGAKKRAAYCAMAAAEHFRDQGHHTLLLFDSITRFAEAHREVALVGGEAPALHAFPPSTVRTIAELAERAGPGPEGKGDITAIFSVLVAGSDMEEPVADMIRGILDGHIVLSRDIAERGRYPAIDVLKSVSRALPRAASPEENMLLAEYRRNLALYEELAPMVRANLYERGKDMAGDRAIDLFASLDGFVSERHEGDTQAAYVRLAELLSAGLMKEAAQDVAPPQPKKPR</sequence>
<keyword evidence="3" id="KW-0067">ATP-binding</keyword>
<feature type="domain" description="AAA+ ATPase" evidence="7">
    <location>
        <begin position="157"/>
        <end position="341"/>
    </location>
</feature>
<evidence type="ECO:0000256" key="4">
    <source>
        <dbReference type="ARBA" id="ARBA00022927"/>
    </source>
</evidence>
<dbReference type="GO" id="GO:0005737">
    <property type="term" value="C:cytoplasm"/>
    <property type="evidence" value="ECO:0007669"/>
    <property type="project" value="InterPro"/>
</dbReference>
<dbReference type="Proteomes" id="UP000265431">
    <property type="component" value="Unassembled WGS sequence"/>
</dbReference>
<dbReference type="PANTHER" id="PTHR15184:SF9">
    <property type="entry name" value="SPI-1 TYPE 3 SECRETION SYSTEM ATPASE"/>
    <property type="match status" value="1"/>
</dbReference>
<accession>A0A399QZP9</accession>
<comment type="caution">
    <text evidence="8">The sequence shown here is derived from an EMBL/GenBank/DDBJ whole genome shotgun (WGS) entry which is preliminary data.</text>
</comment>
<keyword evidence="9" id="KW-1185">Reference proteome</keyword>
<evidence type="ECO:0000256" key="5">
    <source>
        <dbReference type="ARBA" id="ARBA00022967"/>
    </source>
</evidence>
<evidence type="ECO:0000256" key="6">
    <source>
        <dbReference type="ARBA" id="ARBA00034006"/>
    </source>
</evidence>
<dbReference type="NCBIfam" id="TIGR01026">
    <property type="entry name" value="fliI_yscN"/>
    <property type="match status" value="1"/>
</dbReference>
<dbReference type="Pfam" id="PF00006">
    <property type="entry name" value="ATP-synt_ab"/>
    <property type="match status" value="1"/>
</dbReference>
<keyword evidence="5" id="KW-1278">Translocase</keyword>
<dbReference type="InterPro" id="IPR005714">
    <property type="entry name" value="ATPase_T3SS_FliI/YscN"/>
</dbReference>
<dbReference type="AlphaFoldDB" id="A0A399QZP9"/>
<dbReference type="OrthoDB" id="9801639at2"/>
<dbReference type="Gene3D" id="3.40.50.12240">
    <property type="match status" value="1"/>
</dbReference>
<dbReference type="InterPro" id="IPR027417">
    <property type="entry name" value="P-loop_NTPase"/>
</dbReference>
<evidence type="ECO:0000313" key="9">
    <source>
        <dbReference type="Proteomes" id="UP000265431"/>
    </source>
</evidence>
<dbReference type="RefSeq" id="WP_119378884.1">
    <property type="nucleotide sequence ID" value="NZ_QWGB01000005.1"/>
</dbReference>